<reference evidence="1 2" key="1">
    <citation type="submission" date="2023-02" db="EMBL/GenBank/DDBJ databases">
        <title>Evolution of Hrp T3SS in non-pathogenic Pseudomonas fluorescens.</title>
        <authorList>
            <person name="Liao K."/>
            <person name="Wei H."/>
            <person name="Gu Y."/>
        </authorList>
    </citation>
    <scope>NUCLEOTIDE SEQUENCE [LARGE SCALE GENOMIC DNA]</scope>
    <source>
        <strain evidence="1 2">FP205</strain>
    </source>
</reference>
<protein>
    <submittedName>
        <fullName evidence="1">Uncharacterized protein</fullName>
    </submittedName>
</protein>
<sequence>MSEQILNMSGDFDRDFEAYLAPDKRNIEAMGTTILDCGTLACTGVGCTTLP</sequence>
<gene>
    <name evidence="1" type="ORF">PSH57_24740</name>
</gene>
<proteinExistence type="predicted"/>
<evidence type="ECO:0000313" key="1">
    <source>
        <dbReference type="EMBL" id="WLH12005.1"/>
    </source>
</evidence>
<evidence type="ECO:0000313" key="2">
    <source>
        <dbReference type="Proteomes" id="UP001230339"/>
    </source>
</evidence>
<keyword evidence="2" id="KW-1185">Reference proteome</keyword>
<dbReference type="Proteomes" id="UP001230339">
    <property type="component" value="Chromosome"/>
</dbReference>
<dbReference type="EMBL" id="CP117449">
    <property type="protein sequence ID" value="WLH12005.1"/>
    <property type="molecule type" value="Genomic_DNA"/>
</dbReference>
<accession>A0ABY9G8Q8</accession>
<name>A0ABY9G8Q8_9PSED</name>
<organism evidence="1 2">
    <name type="scientific">Pseudomonas hefeiensis</name>
    <dbReference type="NCBI Taxonomy" id="2738125"/>
    <lineage>
        <taxon>Bacteria</taxon>
        <taxon>Pseudomonadati</taxon>
        <taxon>Pseudomonadota</taxon>
        <taxon>Gammaproteobacteria</taxon>
        <taxon>Pseudomonadales</taxon>
        <taxon>Pseudomonadaceae</taxon>
        <taxon>Pseudomonas</taxon>
    </lineage>
</organism>
<dbReference type="RefSeq" id="WP_305385964.1">
    <property type="nucleotide sequence ID" value="NZ_CP117426.1"/>
</dbReference>